<keyword evidence="5" id="KW-0460">Magnesium</keyword>
<feature type="region of interest" description="Disordered" evidence="13">
    <location>
        <begin position="451"/>
        <end position="545"/>
    </location>
</feature>
<dbReference type="GO" id="GO:0007144">
    <property type="term" value="P:female meiosis I"/>
    <property type="evidence" value="ECO:0007669"/>
    <property type="project" value="TreeGrafter"/>
</dbReference>
<evidence type="ECO:0000256" key="3">
    <source>
        <dbReference type="ARBA" id="ARBA00022741"/>
    </source>
</evidence>
<dbReference type="SMART" id="SM00173">
    <property type="entry name" value="RAS"/>
    <property type="match status" value="1"/>
</dbReference>
<feature type="region of interest" description="Disordered" evidence="13">
    <location>
        <begin position="205"/>
        <end position="229"/>
    </location>
</feature>
<proteinExistence type="inferred from homology"/>
<dbReference type="InParanoid" id="A0A6L2P840"/>
<evidence type="ECO:0000313" key="15">
    <source>
        <dbReference type="Proteomes" id="UP000502823"/>
    </source>
</evidence>
<dbReference type="GO" id="GO:0003924">
    <property type="term" value="F:GTPase activity"/>
    <property type="evidence" value="ECO:0007669"/>
    <property type="project" value="InterPro"/>
</dbReference>
<dbReference type="PROSITE" id="PS51420">
    <property type="entry name" value="RHO"/>
    <property type="match status" value="1"/>
</dbReference>
<feature type="region of interest" description="Disordered" evidence="13">
    <location>
        <begin position="707"/>
        <end position="731"/>
    </location>
</feature>
<keyword evidence="6" id="KW-0342">GTP-binding</keyword>
<dbReference type="CDD" id="cd04137">
    <property type="entry name" value="RheB"/>
    <property type="match status" value="1"/>
</dbReference>
<dbReference type="PANTHER" id="PTHR33861">
    <property type="entry name" value="PROTEIN CBG18333"/>
    <property type="match status" value="1"/>
</dbReference>
<dbReference type="GO" id="GO:0005525">
    <property type="term" value="F:GTP binding"/>
    <property type="evidence" value="ECO:0007669"/>
    <property type="project" value="UniProtKB-KW"/>
</dbReference>
<feature type="compositionally biased region" description="Low complexity" evidence="13">
    <location>
        <begin position="501"/>
        <end position="540"/>
    </location>
</feature>
<evidence type="ECO:0000256" key="12">
    <source>
        <dbReference type="ARBA" id="ARBA00049117"/>
    </source>
</evidence>
<comment type="subcellular location">
    <subcellularLocation>
        <location evidence="10">Endoplasmic reticulum membrane</location>
        <topology evidence="10">Lipid-anchor</topology>
        <orientation evidence="10">Cytoplasmic side</orientation>
    </subcellularLocation>
</comment>
<dbReference type="GO" id="GO:0048255">
    <property type="term" value="P:mRNA stabilization"/>
    <property type="evidence" value="ECO:0007669"/>
    <property type="project" value="TreeGrafter"/>
</dbReference>
<keyword evidence="1" id="KW-0488">Methylation</keyword>
<dbReference type="SUPFAM" id="SSF52540">
    <property type="entry name" value="P-loop containing nucleoside triphosphate hydrolases"/>
    <property type="match status" value="1"/>
</dbReference>
<dbReference type="GO" id="GO:0005634">
    <property type="term" value="C:nucleus"/>
    <property type="evidence" value="ECO:0007669"/>
    <property type="project" value="TreeGrafter"/>
</dbReference>
<comment type="similarity">
    <text evidence="11">Belongs to the small GTPase superfamily. Rheb family.</text>
</comment>
<comment type="caution">
    <text evidence="14">The sequence shown here is derived from an EMBL/GenBank/DDBJ whole genome shotgun (WGS) entry which is preliminary data.</text>
</comment>
<name>A0A6L2P840_COPFO</name>
<dbReference type="PRINTS" id="PR00449">
    <property type="entry name" value="RASTRNSFRMNG"/>
</dbReference>
<evidence type="ECO:0000256" key="1">
    <source>
        <dbReference type="ARBA" id="ARBA00022481"/>
    </source>
</evidence>
<evidence type="ECO:0000313" key="14">
    <source>
        <dbReference type="EMBL" id="GFG28344.1"/>
    </source>
</evidence>
<feature type="compositionally biased region" description="Gly residues" evidence="13">
    <location>
        <begin position="481"/>
        <end position="495"/>
    </location>
</feature>
<dbReference type="NCBIfam" id="TIGR00231">
    <property type="entry name" value="small_GTP"/>
    <property type="match status" value="1"/>
</dbReference>
<keyword evidence="4" id="KW-0378">Hydrolase</keyword>
<dbReference type="PANTHER" id="PTHR33861:SF5">
    <property type="entry name" value="GAMMA-TUBULIN COMPLEX COMPONENT"/>
    <property type="match status" value="1"/>
</dbReference>
<evidence type="ECO:0000256" key="8">
    <source>
        <dbReference type="ARBA" id="ARBA00023288"/>
    </source>
</evidence>
<keyword evidence="3" id="KW-0547">Nucleotide-binding</keyword>
<dbReference type="SMART" id="SM00174">
    <property type="entry name" value="RHO"/>
    <property type="match status" value="1"/>
</dbReference>
<dbReference type="OrthoDB" id="5978002at2759"/>
<dbReference type="Gene3D" id="3.40.50.300">
    <property type="entry name" value="P-loop containing nucleotide triphosphate hydrolases"/>
    <property type="match status" value="1"/>
</dbReference>
<evidence type="ECO:0000256" key="6">
    <source>
        <dbReference type="ARBA" id="ARBA00023134"/>
    </source>
</evidence>
<keyword evidence="8" id="KW-0449">Lipoprotein</keyword>
<evidence type="ECO:0000256" key="11">
    <source>
        <dbReference type="ARBA" id="ARBA00037969"/>
    </source>
</evidence>
<dbReference type="PROSITE" id="PS51421">
    <property type="entry name" value="RAS"/>
    <property type="match status" value="1"/>
</dbReference>
<dbReference type="Proteomes" id="UP000502823">
    <property type="component" value="Unassembled WGS sequence"/>
</dbReference>
<evidence type="ECO:0000256" key="10">
    <source>
        <dbReference type="ARBA" id="ARBA00037811"/>
    </source>
</evidence>
<dbReference type="InterPro" id="IPR001806">
    <property type="entry name" value="Small_GTPase"/>
</dbReference>
<dbReference type="GO" id="GO:0046872">
    <property type="term" value="F:metal ion binding"/>
    <property type="evidence" value="ECO:0007669"/>
    <property type="project" value="UniProtKB-KW"/>
</dbReference>
<evidence type="ECO:0000256" key="7">
    <source>
        <dbReference type="ARBA" id="ARBA00023136"/>
    </source>
</evidence>
<feature type="compositionally biased region" description="Low complexity" evidence="13">
    <location>
        <begin position="460"/>
        <end position="472"/>
    </location>
</feature>
<keyword evidence="15" id="KW-1185">Reference proteome</keyword>
<dbReference type="AlphaFoldDB" id="A0A6L2P840"/>
<dbReference type="FunFam" id="3.40.50.300:FF:000273">
    <property type="entry name" value="GTP-binding protein Rheb homolog"/>
    <property type="match status" value="1"/>
</dbReference>
<evidence type="ECO:0000256" key="4">
    <source>
        <dbReference type="ARBA" id="ARBA00022801"/>
    </source>
</evidence>
<comment type="catalytic activity">
    <reaction evidence="12">
        <text>GTP + H2O = GDP + phosphate + H(+)</text>
        <dbReference type="Rhea" id="RHEA:19669"/>
        <dbReference type="ChEBI" id="CHEBI:15377"/>
        <dbReference type="ChEBI" id="CHEBI:15378"/>
        <dbReference type="ChEBI" id="CHEBI:37565"/>
        <dbReference type="ChEBI" id="CHEBI:43474"/>
        <dbReference type="ChEBI" id="CHEBI:58189"/>
    </reaction>
    <physiologicalReaction direction="left-to-right" evidence="12">
        <dbReference type="Rhea" id="RHEA:19670"/>
    </physiologicalReaction>
</comment>
<dbReference type="InterPro" id="IPR027417">
    <property type="entry name" value="P-loop_NTPase"/>
</dbReference>
<evidence type="ECO:0000256" key="13">
    <source>
        <dbReference type="SAM" id="MobiDB-lite"/>
    </source>
</evidence>
<dbReference type="Pfam" id="PF00071">
    <property type="entry name" value="Ras"/>
    <property type="match status" value="1"/>
</dbReference>
<keyword evidence="9" id="KW-0636">Prenylation</keyword>
<dbReference type="EMBL" id="BLKM01006607">
    <property type="protein sequence ID" value="GFG28344.1"/>
    <property type="molecule type" value="Genomic_DNA"/>
</dbReference>
<gene>
    <name evidence="14" type="ORF">Cfor_09092</name>
</gene>
<dbReference type="Pfam" id="PF15189">
    <property type="entry name" value="MEIOC"/>
    <property type="match status" value="1"/>
</dbReference>
<protein>
    <submittedName>
        <fullName evidence="14">Uncharacterized protein</fullName>
    </submittedName>
</protein>
<keyword evidence="2" id="KW-0479">Metal-binding</keyword>
<accession>A0A6L2P840</accession>
<evidence type="ECO:0000256" key="5">
    <source>
        <dbReference type="ARBA" id="ARBA00022842"/>
    </source>
</evidence>
<dbReference type="SMART" id="SM00175">
    <property type="entry name" value="RAB"/>
    <property type="match status" value="1"/>
</dbReference>
<sequence>MALSEIRGLGNLLETNKIAIRKCEQDEQVMCGGIMDKNLVADNLSPWSLNGTISDYPHFQSGQDRDLQSQDGAMYSGNSMVDDLVAKILDDDAFLVGSGPNDCLSGVASNRESDVFSVYNGPSILGNQWAEQFQNGVNGTSLSLSGVDSLGSIDGLKMPDFGHSHIGTVKDFLSSSSEYPCINLGSIDHADFDVLNVATLQGHCPGSGSGQSVQTLPPPPPHPQTRPLQPDSYAEQLRLCAQQQPYHPASSMVKDFSNDSNFLSGSPLSLYSSSSVPQGSDPHHPSQGPIMCGQVLPNDLQMYNYVQMLSNTSKLSLNSSSNSEALKNVTSYPASNHSHISSLDRINPVLPKKESSKGCQFPANILQLASGYGGMTKHEVPQTSSSNVCDGSLNSLDQQLNISLMKLNAVAQKNNLPYVSSSTESCSNIVPASCSGPVSCSNSHQSPPVYSPIGFPRNLSNRSSNHSQQSSSTAVSKGESGNTGYGNGVRFGGPSGRDRNGGSNYLLNHNNNNNGSNSSSNNNNNNNNNNINNNNNELGGKTLQGLTGVPRLNQVSCGNNGSVFSNANFTSGNPPAPTLETNSSFLPVDPRPSLHMPYGPPAASSLPALHHLIPPPPLDGSPYPTELYAELMKNRAGLGYLPPCPPSSSSSSDMMPFYDVSGIFPFPPHMYGFRSVRRSGPSSELHLRLEECCDQFKSLEKERKKTEAELARHNPGKKVSSANNIPVPRLPPNPSRVDRLIVDQLREHARVITLIAKMERLRGEAVNPQIHLSMEAWLDSIKKVQARRRDEIINSTNRHHNIVAGIQTPRIQEDKADILALAASIQELSAGSRRARTGMWCALVVTLLMQEQEENKESKVTGIADVLAETEFNDSSLLEHCAMLRVQLPGRHEYSTAVLKVFCEVKMPPKQRKIAIMGYRSVGKSSLSIQFVEGQFVDSYDPTIENTFTKSTRVNSQEYELKLVDTAGQDEYSIFPAQYSMDIHGYVLVYSITSSKSFEVVQIIYDKLLDMTGKVHVPIVLVGNKTDLHMERMISSEEGKRLADSWKAAFLETSAKQNESVADIFHTALLEIEKANGNVQEKSNCVIS</sequence>
<reference evidence="15" key="1">
    <citation type="submission" date="2020-01" db="EMBL/GenBank/DDBJ databases">
        <title>Draft genome sequence of the Termite Coptotermes fromosanus.</title>
        <authorList>
            <person name="Itakura S."/>
            <person name="Yosikawa Y."/>
            <person name="Umezawa K."/>
        </authorList>
    </citation>
    <scope>NUCLEOTIDE SEQUENCE [LARGE SCALE GENOMIC DNA]</scope>
</reference>
<evidence type="ECO:0000256" key="2">
    <source>
        <dbReference type="ARBA" id="ARBA00022723"/>
    </source>
</evidence>
<dbReference type="GO" id="GO:0005789">
    <property type="term" value="C:endoplasmic reticulum membrane"/>
    <property type="evidence" value="ECO:0007669"/>
    <property type="project" value="UniProtKB-SubCell"/>
</dbReference>
<dbReference type="PROSITE" id="PS51419">
    <property type="entry name" value="RAB"/>
    <property type="match status" value="1"/>
</dbReference>
<dbReference type="InterPro" id="IPR027963">
    <property type="entry name" value="MEIOC"/>
</dbReference>
<dbReference type="GO" id="GO:0007141">
    <property type="term" value="P:male meiosis I"/>
    <property type="evidence" value="ECO:0007669"/>
    <property type="project" value="TreeGrafter"/>
</dbReference>
<evidence type="ECO:0000256" key="9">
    <source>
        <dbReference type="ARBA" id="ARBA00023289"/>
    </source>
</evidence>
<organism evidence="14 15">
    <name type="scientific">Coptotermes formosanus</name>
    <name type="common">Formosan subterranean termite</name>
    <dbReference type="NCBI Taxonomy" id="36987"/>
    <lineage>
        <taxon>Eukaryota</taxon>
        <taxon>Metazoa</taxon>
        <taxon>Ecdysozoa</taxon>
        <taxon>Arthropoda</taxon>
        <taxon>Hexapoda</taxon>
        <taxon>Insecta</taxon>
        <taxon>Pterygota</taxon>
        <taxon>Neoptera</taxon>
        <taxon>Polyneoptera</taxon>
        <taxon>Dictyoptera</taxon>
        <taxon>Blattodea</taxon>
        <taxon>Blattoidea</taxon>
        <taxon>Termitoidae</taxon>
        <taxon>Rhinotermitidae</taxon>
        <taxon>Coptotermes</taxon>
    </lineage>
</organism>
<dbReference type="InterPro" id="IPR005225">
    <property type="entry name" value="Small_GTP-bd"/>
</dbReference>
<keyword evidence="7" id="KW-0472">Membrane</keyword>